<proteinExistence type="predicted"/>
<organism evidence="4 5">
    <name type="scientific">Nocardiopsis alborubida</name>
    <dbReference type="NCBI Taxonomy" id="146802"/>
    <lineage>
        <taxon>Bacteria</taxon>
        <taxon>Bacillati</taxon>
        <taxon>Actinomycetota</taxon>
        <taxon>Actinomycetes</taxon>
        <taxon>Streptosporangiales</taxon>
        <taxon>Nocardiopsidaceae</taxon>
        <taxon>Nocardiopsis</taxon>
    </lineage>
</organism>
<dbReference type="Pfam" id="PF00144">
    <property type="entry name" value="Beta-lactamase"/>
    <property type="match status" value="1"/>
</dbReference>
<dbReference type="PANTHER" id="PTHR46825">
    <property type="entry name" value="D-ALANYL-D-ALANINE-CARBOXYPEPTIDASE/ENDOPEPTIDASE AMPH"/>
    <property type="match status" value="1"/>
</dbReference>
<dbReference type="EMBL" id="JAAXPG010000024">
    <property type="protein sequence ID" value="NKZ00463.1"/>
    <property type="molecule type" value="Genomic_DNA"/>
</dbReference>
<dbReference type="Gene3D" id="3.40.710.10">
    <property type="entry name" value="DD-peptidase/beta-lactamase superfamily"/>
    <property type="match status" value="1"/>
</dbReference>
<evidence type="ECO:0000313" key="5">
    <source>
        <dbReference type="Proteomes" id="UP000553209"/>
    </source>
</evidence>
<feature type="transmembrane region" description="Helical" evidence="1">
    <location>
        <begin position="442"/>
        <end position="464"/>
    </location>
</feature>
<dbReference type="Proteomes" id="UP000553209">
    <property type="component" value="Unassembled WGS sequence"/>
</dbReference>
<keyword evidence="1" id="KW-0472">Membrane</keyword>
<dbReference type="InterPro" id="IPR050491">
    <property type="entry name" value="AmpC-like"/>
</dbReference>
<feature type="signal peptide" evidence="2">
    <location>
        <begin position="1"/>
        <end position="25"/>
    </location>
</feature>
<feature type="domain" description="Beta-lactamase-related" evidence="3">
    <location>
        <begin position="34"/>
        <end position="342"/>
    </location>
</feature>
<comment type="caution">
    <text evidence="4">The sequence shown here is derived from an EMBL/GenBank/DDBJ whole genome shotgun (WGS) entry which is preliminary data.</text>
</comment>
<keyword evidence="1" id="KW-1133">Transmembrane helix</keyword>
<keyword evidence="2" id="KW-0732">Signal</keyword>
<gene>
    <name evidence="4" type="ORF">HGB44_22735</name>
</gene>
<dbReference type="RefSeq" id="WP_061079189.1">
    <property type="nucleotide sequence ID" value="NZ_JAAXPG010000024.1"/>
</dbReference>
<feature type="transmembrane region" description="Helical" evidence="1">
    <location>
        <begin position="371"/>
        <end position="389"/>
    </location>
</feature>
<dbReference type="SUPFAM" id="SSF56601">
    <property type="entry name" value="beta-lactamase/transpeptidase-like"/>
    <property type="match status" value="1"/>
</dbReference>
<sequence>MRPTSLLPLLLAVSALLTVAAPAQAREGFSPERVDAFVTAYLDRHGLPGAAVAVVRDGETVYEAGYGEDSEGRPITQHTRLRVGSVSKSFTAFAVLRLVDQGRVDLDAPVARYLPDAAPEGVTVRQLLSHTSGLPNPTVVGPARTLEEAVAGIEDLPPAADPGTSYRYSNLNYWVAALLVERVAGQDFTEHLAREVFAPLGMDDTVATTTTRDPVDGLAPGHVTAYGAAFPAPTPEAMNSGSGAVVSTSHDMAAWLAMQQREGVGPNGGRLLPAALVEESHTAQPAAERAGLGWRHSGPQVEPARISHSGVVSGFNSQQDLVPGSGYGVVVLLNSFSPSRENAYEISSGIIDLTEGRTPDPGTATATVIDLVLGAATAAVVVLGVLGLRRSPRWAARRASWPAWGFALRLLPQCLAPALAVFLFLVAPALQDNSYVPVDVFWLFPALAVLVGALAVVGAGLTVARAAARIRSVRAAGPPRPV</sequence>
<keyword evidence="5" id="KW-1185">Reference proteome</keyword>
<dbReference type="AlphaFoldDB" id="A0A7X6RSL8"/>
<accession>A0A7X6RSL8</accession>
<keyword evidence="1" id="KW-0812">Transmembrane</keyword>
<protein>
    <submittedName>
        <fullName evidence="4">Beta-lactamase family protein</fullName>
    </submittedName>
</protein>
<feature type="transmembrane region" description="Helical" evidence="1">
    <location>
        <begin position="410"/>
        <end position="430"/>
    </location>
</feature>
<name>A0A7X6RSL8_9ACTN</name>
<dbReference type="PANTHER" id="PTHR46825:SF9">
    <property type="entry name" value="BETA-LACTAMASE-RELATED DOMAIN-CONTAINING PROTEIN"/>
    <property type="match status" value="1"/>
</dbReference>
<evidence type="ECO:0000256" key="2">
    <source>
        <dbReference type="SAM" id="SignalP"/>
    </source>
</evidence>
<evidence type="ECO:0000313" key="4">
    <source>
        <dbReference type="EMBL" id="NKZ00463.1"/>
    </source>
</evidence>
<evidence type="ECO:0000256" key="1">
    <source>
        <dbReference type="SAM" id="Phobius"/>
    </source>
</evidence>
<feature type="chain" id="PRO_5031131978" evidence="2">
    <location>
        <begin position="26"/>
        <end position="482"/>
    </location>
</feature>
<dbReference type="InterPro" id="IPR001466">
    <property type="entry name" value="Beta-lactam-related"/>
</dbReference>
<dbReference type="InterPro" id="IPR012338">
    <property type="entry name" value="Beta-lactam/transpept-like"/>
</dbReference>
<reference evidence="4 5" key="1">
    <citation type="submission" date="2020-04" db="EMBL/GenBank/DDBJ databases">
        <title>MicrobeNet Type strains.</title>
        <authorList>
            <person name="Nicholson A.C."/>
        </authorList>
    </citation>
    <scope>NUCLEOTIDE SEQUENCE [LARGE SCALE GENOMIC DNA]</scope>
    <source>
        <strain evidence="4 5">ATCC 23612</strain>
    </source>
</reference>
<evidence type="ECO:0000259" key="3">
    <source>
        <dbReference type="Pfam" id="PF00144"/>
    </source>
</evidence>